<evidence type="ECO:0000256" key="1">
    <source>
        <dbReference type="ARBA" id="ARBA00007074"/>
    </source>
</evidence>
<proteinExistence type="inferred from homology"/>
<dbReference type="AlphaFoldDB" id="A0A223EEX7"/>
<dbReference type="PANTHER" id="PTHR47053">
    <property type="entry name" value="MUREIN DD-ENDOPEPTIDASE MEPH-RELATED"/>
    <property type="match status" value="1"/>
</dbReference>
<dbReference type="PANTHER" id="PTHR47053:SF1">
    <property type="entry name" value="MUREIN DD-ENDOPEPTIDASE MEPH-RELATED"/>
    <property type="match status" value="1"/>
</dbReference>
<keyword evidence="2" id="KW-0645">Protease</keyword>
<keyword evidence="3" id="KW-0378">Hydrolase</keyword>
<dbReference type="GO" id="GO:0008234">
    <property type="term" value="F:cysteine-type peptidase activity"/>
    <property type="evidence" value="ECO:0007669"/>
    <property type="project" value="UniProtKB-KW"/>
</dbReference>
<organism evidence="7 8">
    <name type="scientific">Peribacillus simplex NBRC 15720 = DSM 1321</name>
    <dbReference type="NCBI Taxonomy" id="1349754"/>
    <lineage>
        <taxon>Bacteria</taxon>
        <taxon>Bacillati</taxon>
        <taxon>Bacillota</taxon>
        <taxon>Bacilli</taxon>
        <taxon>Bacillales</taxon>
        <taxon>Bacillaceae</taxon>
        <taxon>Peribacillus</taxon>
    </lineage>
</organism>
<dbReference type="SUPFAM" id="SSF54001">
    <property type="entry name" value="Cysteine proteinases"/>
    <property type="match status" value="1"/>
</dbReference>
<keyword evidence="5" id="KW-0812">Transmembrane</keyword>
<dbReference type="Gene3D" id="3.90.1720.10">
    <property type="entry name" value="endopeptidase domain like (from Nostoc punctiforme)"/>
    <property type="match status" value="1"/>
</dbReference>
<dbReference type="Pfam" id="PF00877">
    <property type="entry name" value="NLPC_P60"/>
    <property type="match status" value="1"/>
</dbReference>
<evidence type="ECO:0000256" key="5">
    <source>
        <dbReference type="SAM" id="Phobius"/>
    </source>
</evidence>
<reference evidence="7 8" key="1">
    <citation type="submission" date="2016-10" db="EMBL/GenBank/DDBJ databases">
        <title>The whole genome sequencing and assembly of Bacillus simplex DSM 1321 strain.</title>
        <authorList>
            <person name="Park M.-K."/>
            <person name="Lee Y.-J."/>
            <person name="Yi H."/>
            <person name="Bahn Y.-S."/>
            <person name="Kim J.F."/>
            <person name="Lee D.-W."/>
        </authorList>
    </citation>
    <scope>NUCLEOTIDE SEQUENCE [LARGE SCALE GENOMIC DNA]</scope>
    <source>
        <strain evidence="7 8">DSM 1321</strain>
    </source>
</reference>
<accession>A0A223EEX7</accession>
<feature type="transmembrane region" description="Helical" evidence="5">
    <location>
        <begin position="75"/>
        <end position="92"/>
    </location>
</feature>
<evidence type="ECO:0000256" key="2">
    <source>
        <dbReference type="ARBA" id="ARBA00022670"/>
    </source>
</evidence>
<dbReference type="InterPro" id="IPR051202">
    <property type="entry name" value="Peptidase_C40"/>
</dbReference>
<evidence type="ECO:0000313" key="7">
    <source>
        <dbReference type="EMBL" id="ASS93814.1"/>
    </source>
</evidence>
<dbReference type="OrthoDB" id="9813368at2"/>
<dbReference type="Proteomes" id="UP000214618">
    <property type="component" value="Chromosome"/>
</dbReference>
<dbReference type="GeneID" id="56472557"/>
<feature type="domain" description="NlpC/P60" evidence="6">
    <location>
        <begin position="1"/>
        <end position="97"/>
    </location>
</feature>
<dbReference type="EMBL" id="CP017704">
    <property type="protein sequence ID" value="ASS93814.1"/>
    <property type="molecule type" value="Genomic_DNA"/>
</dbReference>
<comment type="similarity">
    <text evidence="1">Belongs to the peptidase C40 family.</text>
</comment>
<evidence type="ECO:0000313" key="8">
    <source>
        <dbReference type="Proteomes" id="UP000214618"/>
    </source>
</evidence>
<dbReference type="PROSITE" id="PS51935">
    <property type="entry name" value="NLPC_P60"/>
    <property type="match status" value="1"/>
</dbReference>
<keyword evidence="4" id="KW-0788">Thiol protease</keyword>
<dbReference type="GO" id="GO:0006508">
    <property type="term" value="P:proteolysis"/>
    <property type="evidence" value="ECO:0007669"/>
    <property type="project" value="UniProtKB-KW"/>
</dbReference>
<gene>
    <name evidence="7" type="ORF">BS1321_07410</name>
</gene>
<evidence type="ECO:0000256" key="3">
    <source>
        <dbReference type="ARBA" id="ARBA00022801"/>
    </source>
</evidence>
<protein>
    <recommendedName>
        <fullName evidence="6">NlpC/P60 domain-containing protein</fullName>
    </recommendedName>
</protein>
<keyword evidence="5" id="KW-0472">Membrane</keyword>
<dbReference type="RefSeq" id="WP_063236444.1">
    <property type="nucleotide sequence ID" value="NZ_BCVO01000053.1"/>
</dbReference>
<evidence type="ECO:0000256" key="4">
    <source>
        <dbReference type="ARBA" id="ARBA00022807"/>
    </source>
</evidence>
<sequence>MKQYFGRPYVWGGRTPAAGGFDCSGLLEYAFAQGGMDMYGLAQTQYNKTKPVSEEHIKPGDFVFFSTYKPGASHLGMYVSMPIAVVVFHLYLGSKLL</sequence>
<keyword evidence="5" id="KW-1133">Transmembrane helix</keyword>
<dbReference type="InterPro" id="IPR000064">
    <property type="entry name" value="NLP_P60_dom"/>
</dbReference>
<name>A0A223EEX7_9BACI</name>
<evidence type="ECO:0000259" key="6">
    <source>
        <dbReference type="PROSITE" id="PS51935"/>
    </source>
</evidence>
<dbReference type="InterPro" id="IPR038765">
    <property type="entry name" value="Papain-like_cys_pep_sf"/>
</dbReference>